<dbReference type="InterPro" id="IPR000608">
    <property type="entry name" value="UBC"/>
</dbReference>
<evidence type="ECO:0000256" key="7">
    <source>
        <dbReference type="PROSITE-ProRule" id="PRU10133"/>
    </source>
</evidence>
<feature type="transmembrane region" description="Helical" evidence="9">
    <location>
        <begin position="240"/>
        <end position="259"/>
    </location>
</feature>
<keyword evidence="6 9" id="KW-0472">Membrane</keyword>
<dbReference type="AlphaFoldDB" id="A0AAJ0GEZ3"/>
<dbReference type="Gene3D" id="1.20.1250.20">
    <property type="entry name" value="MFS general substrate transporter like domains"/>
    <property type="match status" value="1"/>
</dbReference>
<feature type="transmembrane region" description="Helical" evidence="9">
    <location>
        <begin position="115"/>
        <end position="141"/>
    </location>
</feature>
<evidence type="ECO:0000256" key="1">
    <source>
        <dbReference type="ARBA" id="ARBA00004141"/>
    </source>
</evidence>
<feature type="domain" description="Major facilitator superfamily (MFS) profile" evidence="11">
    <location>
        <begin position="118"/>
        <end position="545"/>
    </location>
</feature>
<comment type="subcellular location">
    <subcellularLocation>
        <location evidence="1">Membrane</location>
        <topology evidence="1">Multi-pass membrane protein</topology>
    </subcellularLocation>
</comment>
<dbReference type="Gene3D" id="3.10.110.10">
    <property type="entry name" value="Ubiquitin Conjugating Enzyme"/>
    <property type="match status" value="1"/>
</dbReference>
<evidence type="ECO:0000256" key="3">
    <source>
        <dbReference type="ARBA" id="ARBA00022692"/>
    </source>
</evidence>
<proteinExistence type="predicted"/>
<protein>
    <recommendedName>
        <fullName evidence="14">UBC core domain-containing protein</fullName>
    </recommendedName>
</protein>
<dbReference type="FunFam" id="1.20.1250.20:FF:000196">
    <property type="entry name" value="MFS toxin efflux pump (AflT)"/>
    <property type="match status" value="1"/>
</dbReference>
<feature type="compositionally biased region" description="Acidic residues" evidence="8">
    <location>
        <begin position="805"/>
        <end position="817"/>
    </location>
</feature>
<dbReference type="SMART" id="SM00212">
    <property type="entry name" value="UBCc"/>
    <property type="match status" value="1"/>
</dbReference>
<dbReference type="InterPro" id="IPR020846">
    <property type="entry name" value="MFS_dom"/>
</dbReference>
<dbReference type="InterPro" id="IPR011701">
    <property type="entry name" value="MFS"/>
</dbReference>
<dbReference type="SUPFAM" id="SSF103473">
    <property type="entry name" value="MFS general substrate transporter"/>
    <property type="match status" value="1"/>
</dbReference>
<feature type="compositionally biased region" description="Acidic residues" evidence="8">
    <location>
        <begin position="848"/>
        <end position="862"/>
    </location>
</feature>
<dbReference type="Pfam" id="PF00179">
    <property type="entry name" value="UQ_con"/>
    <property type="match status" value="1"/>
</dbReference>
<dbReference type="FunFam" id="1.20.1720.10:FF:000012">
    <property type="entry name" value="MFS toxin efflux pump (AflT)"/>
    <property type="match status" value="1"/>
</dbReference>
<dbReference type="InterPro" id="IPR023313">
    <property type="entry name" value="UBQ-conjugating_AS"/>
</dbReference>
<dbReference type="PROSITE" id="PS00183">
    <property type="entry name" value="UBC_1"/>
    <property type="match status" value="1"/>
</dbReference>
<feature type="transmembrane region" description="Helical" evidence="9">
    <location>
        <begin position="271"/>
        <end position="291"/>
    </location>
</feature>
<dbReference type="InterPro" id="IPR036259">
    <property type="entry name" value="MFS_trans_sf"/>
</dbReference>
<evidence type="ECO:0000256" key="9">
    <source>
        <dbReference type="SAM" id="Phobius"/>
    </source>
</evidence>
<dbReference type="CDD" id="cd17502">
    <property type="entry name" value="MFS_Azr1_MDR_like"/>
    <property type="match status" value="1"/>
</dbReference>
<feature type="transmembrane region" description="Helical" evidence="9">
    <location>
        <begin position="208"/>
        <end position="233"/>
    </location>
</feature>
<feature type="transmembrane region" description="Helical" evidence="9">
    <location>
        <begin position="447"/>
        <end position="471"/>
    </location>
</feature>
<evidence type="ECO:0000256" key="8">
    <source>
        <dbReference type="SAM" id="MobiDB-lite"/>
    </source>
</evidence>
<organism evidence="12 13">
    <name type="scientific">Extremus antarcticus</name>
    <dbReference type="NCBI Taxonomy" id="702011"/>
    <lineage>
        <taxon>Eukaryota</taxon>
        <taxon>Fungi</taxon>
        <taxon>Dikarya</taxon>
        <taxon>Ascomycota</taxon>
        <taxon>Pezizomycotina</taxon>
        <taxon>Dothideomycetes</taxon>
        <taxon>Dothideomycetidae</taxon>
        <taxon>Mycosphaerellales</taxon>
        <taxon>Extremaceae</taxon>
        <taxon>Extremus</taxon>
    </lineage>
</organism>
<evidence type="ECO:0008006" key="14">
    <source>
        <dbReference type="Google" id="ProtNLM"/>
    </source>
</evidence>
<dbReference type="PANTHER" id="PTHR23501">
    <property type="entry name" value="MAJOR FACILITATOR SUPERFAMILY"/>
    <property type="match status" value="1"/>
</dbReference>
<keyword evidence="4" id="KW-0833">Ubl conjugation pathway</keyword>
<evidence type="ECO:0000256" key="5">
    <source>
        <dbReference type="ARBA" id="ARBA00022989"/>
    </source>
</evidence>
<reference evidence="12" key="1">
    <citation type="submission" date="2023-04" db="EMBL/GenBank/DDBJ databases">
        <title>Black Yeasts Isolated from many extreme environments.</title>
        <authorList>
            <person name="Coleine C."/>
            <person name="Stajich J.E."/>
            <person name="Selbmann L."/>
        </authorList>
    </citation>
    <scope>NUCLEOTIDE SEQUENCE</scope>
    <source>
        <strain evidence="12">CCFEE 5312</strain>
    </source>
</reference>
<evidence type="ECO:0000259" key="11">
    <source>
        <dbReference type="PROSITE" id="PS50850"/>
    </source>
</evidence>
<feature type="transmembrane region" description="Helical" evidence="9">
    <location>
        <begin position="153"/>
        <end position="171"/>
    </location>
</feature>
<evidence type="ECO:0000256" key="2">
    <source>
        <dbReference type="ARBA" id="ARBA00022679"/>
    </source>
</evidence>
<dbReference type="Proteomes" id="UP001271007">
    <property type="component" value="Unassembled WGS sequence"/>
</dbReference>
<accession>A0AAJ0GEZ3</accession>
<dbReference type="GO" id="GO:0005886">
    <property type="term" value="C:plasma membrane"/>
    <property type="evidence" value="ECO:0007669"/>
    <property type="project" value="TreeGrafter"/>
</dbReference>
<feature type="transmembrane region" description="Helical" evidence="9">
    <location>
        <begin position="183"/>
        <end position="202"/>
    </location>
</feature>
<sequence>MEQGTAFEKGNATGSGQDHHDPPQPTAPIQLHDLTSTSQRDRVDEKGTDAPVDAPPTRHEQSDAVPPPPVDRPQSPDETGSKDDKQADKELTKRAATVTTEEVTDDSKYPTGTKLALLTFGLAMATFVIALDNTIIATAIPRITSDFNALNDVGWYGSSYLLTTTSLQPSFGKVYAYFDVKWVYLSALVIFEVGSIICASATSSNMLIVGRAVAGAGAAALFSGGMTIVGYSVPLRKRAMYIAALSSMFGVASVVGPILGGAFTDNVSWRWCFWINLPFGAVALGTVFFFFSNPPRRYTDMTTKEKLKQIDVLGAFILIGAISCLLLALQWGGSDSHIYYLPFYFQAVKGTSAEGSGIRCIPYLVSITISSIVVGGAITYLGPYNPPMWAGVVIFTIGSGMLYTLDVDSSVGKWIGYEILAGVGAGACVQIPFIAVQVVLPEKDMPIGNAVAIFFNTLGGSISISIAQNIFSNTLIQQLPRQAPSVDASALIAAGATHIRDVVTQQQLSGVLVAYNTAVTTAFILPIAVGGLAAMSSLMMEWKSVKGNSRALRRLAADHGALHNQPLPPNYLFSPNDSNNDDLTQLDILLAGPTHTPFTAGVWKLHLTIPTTYPQQPPTANFRTAIFHPNVDPQTGGVCVETLKRDWDSKLTLRDVLVTISCLLIQPNPDSALNAEAGGLIQENYRAFALRAELMTSIQAAIPQNLVNDVQEAQSRGQDKRVEVRSDDVDRKKSAKQPEAPARTRRAPTRCTAGPRRSDGSPTGGVVRRRRLPPPSNPFVAQPRTDDVFGSSSRPLPETTRIHEDDDSSMMDEDQENDEARSPVKASTPRVATPRRPQGAPVPLGELTLDDTSPDISDDGGEAEYPPSPRKSPVKRRPQQSNSADNSNRAESSRTATARDRNLTPPVNLQLKPLAENSPFVDSSFMEPSRSPSPRKLKHNLFTPGAPRMPLFGALSTPKHDDGGIFKARSPSSSEKKRDEAQRKAELEAKLWEMCGRDVGRWNRGDFDGEPFAMKARRW</sequence>
<keyword evidence="2" id="KW-0808">Transferase</keyword>
<feature type="compositionally biased region" description="Basic and acidic residues" evidence="8">
    <location>
        <begin position="79"/>
        <end position="93"/>
    </location>
</feature>
<keyword evidence="13" id="KW-1185">Reference proteome</keyword>
<feature type="active site" description="Glycyl thioester intermediate" evidence="7">
    <location>
        <position position="639"/>
    </location>
</feature>
<dbReference type="EMBL" id="JAWDJX010000006">
    <property type="protein sequence ID" value="KAK3056199.1"/>
    <property type="molecule type" value="Genomic_DNA"/>
</dbReference>
<comment type="caution">
    <text evidence="12">The sequence shown here is derived from an EMBL/GenBank/DDBJ whole genome shotgun (WGS) entry which is preliminary data.</text>
</comment>
<evidence type="ECO:0000259" key="10">
    <source>
        <dbReference type="PROSITE" id="PS50127"/>
    </source>
</evidence>
<feature type="compositionally biased region" description="Basic and acidic residues" evidence="8">
    <location>
        <begin position="717"/>
        <end position="732"/>
    </location>
</feature>
<keyword evidence="3 9" id="KW-0812">Transmembrane</keyword>
<feature type="region of interest" description="Disordered" evidence="8">
    <location>
        <begin position="712"/>
        <end position="984"/>
    </location>
</feature>
<feature type="compositionally biased region" description="Basic and acidic residues" evidence="8">
    <location>
        <begin position="39"/>
        <end position="48"/>
    </location>
</feature>
<evidence type="ECO:0000256" key="6">
    <source>
        <dbReference type="ARBA" id="ARBA00023136"/>
    </source>
</evidence>
<dbReference type="InterPro" id="IPR016135">
    <property type="entry name" value="UBQ-conjugating_enzyme/RWD"/>
</dbReference>
<dbReference type="PANTHER" id="PTHR23501:SF198">
    <property type="entry name" value="AZOLE RESISTANCE PROTEIN 1-RELATED"/>
    <property type="match status" value="1"/>
</dbReference>
<feature type="domain" description="UBC core" evidence="10">
    <location>
        <begin position="550"/>
        <end position="701"/>
    </location>
</feature>
<feature type="region of interest" description="Disordered" evidence="8">
    <location>
        <begin position="1"/>
        <end position="108"/>
    </location>
</feature>
<dbReference type="GO" id="GO:0016740">
    <property type="term" value="F:transferase activity"/>
    <property type="evidence" value="ECO:0007669"/>
    <property type="project" value="UniProtKB-KW"/>
</dbReference>
<feature type="transmembrane region" description="Helical" evidence="9">
    <location>
        <begin position="312"/>
        <end position="332"/>
    </location>
</feature>
<feature type="compositionally biased region" description="Basic and acidic residues" evidence="8">
    <location>
        <begin position="974"/>
        <end position="984"/>
    </location>
</feature>
<feature type="compositionally biased region" description="Polar residues" evidence="8">
    <location>
        <begin position="879"/>
        <end position="896"/>
    </location>
</feature>
<dbReference type="PROSITE" id="PS50850">
    <property type="entry name" value="MFS"/>
    <property type="match status" value="1"/>
</dbReference>
<dbReference type="Pfam" id="PF07690">
    <property type="entry name" value="MFS_1"/>
    <property type="match status" value="1"/>
</dbReference>
<feature type="transmembrane region" description="Helical" evidence="9">
    <location>
        <begin position="417"/>
        <end position="440"/>
    </location>
</feature>
<keyword evidence="5 9" id="KW-1133">Transmembrane helix</keyword>
<dbReference type="GO" id="GO:0022857">
    <property type="term" value="F:transmembrane transporter activity"/>
    <property type="evidence" value="ECO:0007669"/>
    <property type="project" value="InterPro"/>
</dbReference>
<evidence type="ECO:0000313" key="12">
    <source>
        <dbReference type="EMBL" id="KAK3056199.1"/>
    </source>
</evidence>
<dbReference type="SUPFAM" id="SSF54495">
    <property type="entry name" value="UBC-like"/>
    <property type="match status" value="1"/>
</dbReference>
<feature type="transmembrane region" description="Helical" evidence="9">
    <location>
        <begin position="388"/>
        <end position="405"/>
    </location>
</feature>
<dbReference type="PROSITE" id="PS50127">
    <property type="entry name" value="UBC_2"/>
    <property type="match status" value="1"/>
</dbReference>
<name>A0AAJ0GEZ3_9PEZI</name>
<evidence type="ECO:0000313" key="13">
    <source>
        <dbReference type="Proteomes" id="UP001271007"/>
    </source>
</evidence>
<evidence type="ECO:0000256" key="4">
    <source>
        <dbReference type="ARBA" id="ARBA00022786"/>
    </source>
</evidence>
<gene>
    <name evidence="12" type="ORF">LTR09_002705</name>
</gene>
<feature type="transmembrane region" description="Helical" evidence="9">
    <location>
        <begin position="518"/>
        <end position="540"/>
    </location>
</feature>